<dbReference type="Proteomes" id="UP000234323">
    <property type="component" value="Unassembled WGS sequence"/>
</dbReference>
<protein>
    <submittedName>
        <fullName evidence="1">Uncharacterized protein</fullName>
    </submittedName>
</protein>
<organism evidence="1 2">
    <name type="scientific">Rhizophagus irregularis</name>
    <dbReference type="NCBI Taxonomy" id="588596"/>
    <lineage>
        <taxon>Eukaryota</taxon>
        <taxon>Fungi</taxon>
        <taxon>Fungi incertae sedis</taxon>
        <taxon>Mucoromycota</taxon>
        <taxon>Glomeromycotina</taxon>
        <taxon>Glomeromycetes</taxon>
        <taxon>Glomerales</taxon>
        <taxon>Glomeraceae</taxon>
        <taxon>Rhizophagus</taxon>
    </lineage>
</organism>
<accession>A0A2I1HLS0</accession>
<evidence type="ECO:0000313" key="2">
    <source>
        <dbReference type="Proteomes" id="UP000234323"/>
    </source>
</evidence>
<name>A0A2I1HLS0_9GLOM</name>
<proteinExistence type="predicted"/>
<comment type="caution">
    <text evidence="1">The sequence shown here is derived from an EMBL/GenBank/DDBJ whole genome shotgun (WGS) entry which is preliminary data.</text>
</comment>
<dbReference type="VEuPathDB" id="FungiDB:RhiirA1_462624"/>
<sequence>MLNKIVDEKILPIGWNSSYPPKLDELCNWNKCDLLLEASGSVLSCGHGYHIECFKKLHEKCLHCYKYLCDGIRHNCKIFPLDMKFDNIKEDSNEDLEEQTNLQESNIDEAVSMNEDINNKLVEALKSLRLCQ</sequence>
<reference evidence="1 2" key="1">
    <citation type="submission" date="2015-10" db="EMBL/GenBank/DDBJ databases">
        <title>Genome analyses suggest a sexual origin of heterokaryosis in a supposedly ancient asexual fungus.</title>
        <authorList>
            <person name="Ropars J."/>
            <person name="Sedzielewska K."/>
            <person name="Noel J."/>
            <person name="Charron P."/>
            <person name="Farinelli L."/>
            <person name="Marton T."/>
            <person name="Kruger M."/>
            <person name="Pelin A."/>
            <person name="Brachmann A."/>
            <person name="Corradi N."/>
        </authorList>
    </citation>
    <scope>NUCLEOTIDE SEQUENCE [LARGE SCALE GENOMIC DNA]</scope>
    <source>
        <strain evidence="1 2">A4</strain>
    </source>
</reference>
<dbReference type="EMBL" id="LLXI01003770">
    <property type="protein sequence ID" value="PKY59800.1"/>
    <property type="molecule type" value="Genomic_DNA"/>
</dbReference>
<dbReference type="OrthoDB" id="2349538at2759"/>
<dbReference type="AlphaFoldDB" id="A0A2I1HLS0"/>
<evidence type="ECO:0000313" key="1">
    <source>
        <dbReference type="EMBL" id="PKY59800.1"/>
    </source>
</evidence>
<gene>
    <name evidence="1" type="ORF">RhiirA4_516435</name>
</gene>
<keyword evidence="2" id="KW-1185">Reference proteome</keyword>